<feature type="domain" description="OmpR/PhoB-type" evidence="7">
    <location>
        <begin position="130"/>
        <end position="224"/>
    </location>
</feature>
<dbReference type="Gene3D" id="1.10.10.10">
    <property type="entry name" value="Winged helix-like DNA-binding domain superfamily/Winged helix DNA-binding domain"/>
    <property type="match status" value="1"/>
</dbReference>
<dbReference type="Gene3D" id="3.40.50.2300">
    <property type="match status" value="1"/>
</dbReference>
<keyword evidence="9" id="KW-1185">Reference proteome</keyword>
<dbReference type="STRING" id="1120977.GCA_000619845_02238"/>
<dbReference type="Gene3D" id="6.10.250.690">
    <property type="match status" value="1"/>
</dbReference>
<dbReference type="Proteomes" id="UP000297834">
    <property type="component" value="Unassembled WGS sequence"/>
</dbReference>
<name>A0A4Y7X966_9GAMM</name>
<evidence type="ECO:0000313" key="9">
    <source>
        <dbReference type="Proteomes" id="UP000297834"/>
    </source>
</evidence>
<keyword evidence="4" id="KW-0597">Phosphoprotein</keyword>
<evidence type="ECO:0000313" key="8">
    <source>
        <dbReference type="EMBL" id="TEU24176.1"/>
    </source>
</evidence>
<dbReference type="GO" id="GO:0005829">
    <property type="term" value="C:cytosol"/>
    <property type="evidence" value="ECO:0007669"/>
    <property type="project" value="TreeGrafter"/>
</dbReference>
<dbReference type="GO" id="GO:0000156">
    <property type="term" value="F:phosphorelay response regulator activity"/>
    <property type="evidence" value="ECO:0007669"/>
    <property type="project" value="TreeGrafter"/>
</dbReference>
<evidence type="ECO:0000259" key="7">
    <source>
        <dbReference type="PROSITE" id="PS51755"/>
    </source>
</evidence>
<dbReference type="InterPro" id="IPR001867">
    <property type="entry name" value="OmpR/PhoB-type_DNA-bd"/>
</dbReference>
<dbReference type="GO" id="GO:0000976">
    <property type="term" value="F:transcription cis-regulatory region binding"/>
    <property type="evidence" value="ECO:0007669"/>
    <property type="project" value="TreeGrafter"/>
</dbReference>
<accession>A0A4Y7X966</accession>
<organism evidence="8 9">
    <name type="scientific">Alkanindiges illinoisensis</name>
    <dbReference type="NCBI Taxonomy" id="197183"/>
    <lineage>
        <taxon>Bacteria</taxon>
        <taxon>Pseudomonadati</taxon>
        <taxon>Pseudomonadota</taxon>
        <taxon>Gammaproteobacteria</taxon>
        <taxon>Moraxellales</taxon>
        <taxon>Moraxellaceae</taxon>
        <taxon>Alkanindiges</taxon>
    </lineage>
</organism>
<proteinExistence type="predicted"/>
<dbReference type="InterPro" id="IPR011006">
    <property type="entry name" value="CheY-like_superfamily"/>
</dbReference>
<evidence type="ECO:0000256" key="1">
    <source>
        <dbReference type="ARBA" id="ARBA00023015"/>
    </source>
</evidence>
<sequence length="227" mass="26217">MIKLLFVEDDPMIGESTQILLQHEGFSVDWVRSGLAAMDALARHDYQLVLLDLGLPELEGMEVLRRIRNDSINSDSQVAVLIITARDTLKDRVRGLNQGADDYLVKPYDFEELIARIHALLRRTSPAALQDYYQIGGIRLYPTTHRLFKGEQEIELSNKEWAILEPMMMHPHQIFSKSHLEQKLYDWQSDVSSNTIEVYIHHLRQKLGKDFIRTVRGIGYCIDQPSD</sequence>
<evidence type="ECO:0000256" key="5">
    <source>
        <dbReference type="PROSITE-ProRule" id="PRU01091"/>
    </source>
</evidence>
<comment type="caution">
    <text evidence="8">The sequence shown here is derived from an EMBL/GenBank/DDBJ whole genome shotgun (WGS) entry which is preliminary data.</text>
</comment>
<evidence type="ECO:0000256" key="3">
    <source>
        <dbReference type="ARBA" id="ARBA00023163"/>
    </source>
</evidence>
<dbReference type="AlphaFoldDB" id="A0A4Y7X966"/>
<dbReference type="GO" id="GO:0006355">
    <property type="term" value="P:regulation of DNA-templated transcription"/>
    <property type="evidence" value="ECO:0007669"/>
    <property type="project" value="InterPro"/>
</dbReference>
<reference evidence="8 9" key="1">
    <citation type="submission" date="2019-03" db="EMBL/GenBank/DDBJ databases">
        <title>Alkanindiges illinoisensis: a potential pathogenic isolated from ascites of a gastric cancer patient with abdominal metastasis.</title>
        <authorList>
            <person name="Hu X."/>
            <person name="Yang B."/>
            <person name="Yan X."/>
            <person name="Lin L."/>
            <person name="Zhao H."/>
            <person name="Zhou F."/>
            <person name="Su B."/>
            <person name="Chen J."/>
            <person name="Rui Y."/>
            <person name="Wang Q."/>
            <person name="Zheng L."/>
        </authorList>
    </citation>
    <scope>NUCLEOTIDE SEQUENCE [LARGE SCALE GENOMIC DNA]</scope>
    <source>
        <strain evidence="8 9">NFYY 23406</strain>
    </source>
</reference>
<dbReference type="OrthoDB" id="9802426at2"/>
<keyword evidence="3" id="KW-0804">Transcription</keyword>
<dbReference type="EMBL" id="SNTY01000067">
    <property type="protein sequence ID" value="TEU24176.1"/>
    <property type="molecule type" value="Genomic_DNA"/>
</dbReference>
<dbReference type="InterPro" id="IPR036388">
    <property type="entry name" value="WH-like_DNA-bd_sf"/>
</dbReference>
<dbReference type="InterPro" id="IPR039420">
    <property type="entry name" value="WalR-like"/>
</dbReference>
<evidence type="ECO:0000259" key="6">
    <source>
        <dbReference type="PROSITE" id="PS50110"/>
    </source>
</evidence>
<feature type="DNA-binding region" description="OmpR/PhoB-type" evidence="5">
    <location>
        <begin position="130"/>
        <end position="224"/>
    </location>
</feature>
<gene>
    <name evidence="8" type="ORF">E2B99_12210</name>
</gene>
<dbReference type="CDD" id="cd00383">
    <property type="entry name" value="trans_reg_C"/>
    <property type="match status" value="1"/>
</dbReference>
<evidence type="ECO:0000256" key="2">
    <source>
        <dbReference type="ARBA" id="ARBA00023125"/>
    </source>
</evidence>
<dbReference type="RefSeq" id="WP_134245280.1">
    <property type="nucleotide sequence ID" value="NZ_SNTY01000067.1"/>
</dbReference>
<protein>
    <submittedName>
        <fullName evidence="8">Response regulator transcription factor</fullName>
    </submittedName>
</protein>
<dbReference type="PANTHER" id="PTHR48111">
    <property type="entry name" value="REGULATOR OF RPOS"/>
    <property type="match status" value="1"/>
</dbReference>
<keyword evidence="1" id="KW-0805">Transcription regulation</keyword>
<dbReference type="SMART" id="SM00862">
    <property type="entry name" value="Trans_reg_C"/>
    <property type="match status" value="1"/>
</dbReference>
<feature type="domain" description="Response regulatory" evidence="6">
    <location>
        <begin position="3"/>
        <end position="121"/>
    </location>
</feature>
<keyword evidence="2 5" id="KW-0238">DNA-binding</keyword>
<dbReference type="PROSITE" id="PS51755">
    <property type="entry name" value="OMPR_PHOB"/>
    <property type="match status" value="1"/>
</dbReference>
<dbReference type="SUPFAM" id="SSF52172">
    <property type="entry name" value="CheY-like"/>
    <property type="match status" value="1"/>
</dbReference>
<evidence type="ECO:0000256" key="4">
    <source>
        <dbReference type="PROSITE-ProRule" id="PRU00169"/>
    </source>
</evidence>
<dbReference type="CDD" id="cd17624">
    <property type="entry name" value="REC_OmpR_PmrA-like"/>
    <property type="match status" value="1"/>
</dbReference>
<dbReference type="GO" id="GO:0032993">
    <property type="term" value="C:protein-DNA complex"/>
    <property type="evidence" value="ECO:0007669"/>
    <property type="project" value="TreeGrafter"/>
</dbReference>
<dbReference type="SMART" id="SM00448">
    <property type="entry name" value="REC"/>
    <property type="match status" value="1"/>
</dbReference>
<dbReference type="Pfam" id="PF00072">
    <property type="entry name" value="Response_reg"/>
    <property type="match status" value="1"/>
</dbReference>
<dbReference type="PANTHER" id="PTHR48111:SF67">
    <property type="entry name" value="TRANSCRIPTIONAL REGULATORY PROTEIN TCTD"/>
    <property type="match status" value="1"/>
</dbReference>
<dbReference type="Pfam" id="PF00486">
    <property type="entry name" value="Trans_reg_C"/>
    <property type="match status" value="1"/>
</dbReference>
<dbReference type="InterPro" id="IPR001789">
    <property type="entry name" value="Sig_transdc_resp-reg_receiver"/>
</dbReference>
<dbReference type="PROSITE" id="PS50110">
    <property type="entry name" value="RESPONSE_REGULATORY"/>
    <property type="match status" value="1"/>
</dbReference>
<feature type="modified residue" description="4-aspartylphosphate" evidence="4">
    <location>
        <position position="52"/>
    </location>
</feature>